<name>A0A1R1PZK1_ZANCU</name>
<gene>
    <name evidence="14" type="ORF">AX774_g40</name>
</gene>
<dbReference type="Proteomes" id="UP000188320">
    <property type="component" value="Unassembled WGS sequence"/>
</dbReference>
<evidence type="ECO:0000256" key="9">
    <source>
        <dbReference type="ARBA" id="ARBA00023180"/>
    </source>
</evidence>
<evidence type="ECO:0000256" key="4">
    <source>
        <dbReference type="ARBA" id="ARBA00022801"/>
    </source>
</evidence>
<dbReference type="Gene3D" id="1.50.10.10">
    <property type="match status" value="1"/>
</dbReference>
<accession>A0A1R1PZK1</accession>
<keyword evidence="4" id="KW-0378">Hydrolase</keyword>
<sequence>MARNIKQPEDRWNAKDIFMRELVGNAQRRFAGMSEEQVNRIMTEEHPSSLLKFRKFSLKNSDDYINNSKRNRNGNSDSDDDESDSDDDTDNDDNSSSGDEGGKMWRYNWVAIKISFEGEFEFKIEYSNASKEAASVTHEYKLDEEIVAKRREFDEKFERVFKLQERGYGEKEIGVAKTAFSNVMGGIGVFEGEEIVEEEKSIMAKARDKKGREKQREEAVGDEMKRRAERSVEEDALDRELELDLEMEIEKAQQNSKEKNSSDAAPTSDIKDEKPRIIFTGTPSRTFFPRGFLWDEGFHQLIVSEFDTDLSLLILNSWFDSMDKTSGWISREKIYGEEARSKVPKKFQVQNKHIANPPTLLMPVLKYLNILKQQTMRGSGGKARGMDGAEAVSQGSSGSGSGGVENEDGNDDIMMDPMEKAAINMRKHRQVHLSREQDDNQGQEQEEGFYLNNKEIKSIGKIKLYELYTKLKKNYEWYLNTQSEKIDSVLGYSNIELYKWNQGLKKGAAANRHHLLPSGLDDYPRCDYYYTTEQEVESKEKGNNGGGKTSKPVKRFHEICDGDKSEIDDEERLFLHVDLISWIGFMAKSLYEISDFLGLSADQMLHLEKYNNIKKYLNEIYYNKQKNMYCDIMLTTKTKTAAGTGSDTKKSSKSKIKHVCHKGYISLIPRLLLSPSSVSTAELLGNDIDMLTDPNELWSEFGIRSLSKSNPYYQQGENYWKGPIWVNINYLVLKSLHSGHHQNPHNNQEEKSDLATYNRLKANLVSTIVGSYNKTGNFWEQYNQDTGNGQRSHPFNGWTSLLVLIMADKY</sequence>
<keyword evidence="9" id="KW-0325">Glycoprotein</keyword>
<evidence type="ECO:0000256" key="11">
    <source>
        <dbReference type="ARBA" id="ARBA00038888"/>
    </source>
</evidence>
<keyword evidence="10" id="KW-0326">Glycosidase</keyword>
<dbReference type="PANTHER" id="PTHR10412">
    <property type="entry name" value="MANNOSYL-OLIGOSACCHARIDE GLUCOSIDASE"/>
    <property type="match status" value="1"/>
</dbReference>
<dbReference type="GO" id="GO:0006487">
    <property type="term" value="P:protein N-linked glycosylation"/>
    <property type="evidence" value="ECO:0007669"/>
    <property type="project" value="TreeGrafter"/>
</dbReference>
<evidence type="ECO:0000256" key="8">
    <source>
        <dbReference type="ARBA" id="ARBA00023136"/>
    </source>
</evidence>
<reference evidence="15" key="1">
    <citation type="submission" date="2017-01" db="EMBL/GenBank/DDBJ databases">
        <authorList>
            <person name="Wang Y."/>
            <person name="White M."/>
            <person name="Kvist S."/>
            <person name="Moncalvo J.-M."/>
        </authorList>
    </citation>
    <scope>NUCLEOTIDE SEQUENCE [LARGE SCALE GENOMIC DNA]</scope>
    <source>
        <strain evidence="15">COL-18-3</strain>
    </source>
</reference>
<feature type="compositionally biased region" description="Acidic residues" evidence="12">
    <location>
        <begin position="77"/>
        <end position="93"/>
    </location>
</feature>
<dbReference type="InterPro" id="IPR008928">
    <property type="entry name" value="6-hairpin_glycosidase_sf"/>
</dbReference>
<protein>
    <recommendedName>
        <fullName evidence="11">mannosyl-oligosaccharide glucosidase</fullName>
        <ecNumber evidence="11">3.2.1.106</ecNumber>
    </recommendedName>
</protein>
<evidence type="ECO:0000259" key="13">
    <source>
        <dbReference type="Pfam" id="PF03200"/>
    </source>
</evidence>
<dbReference type="Pfam" id="PF03200">
    <property type="entry name" value="Glyco_hydro_63"/>
    <property type="match status" value="2"/>
</dbReference>
<evidence type="ECO:0000256" key="1">
    <source>
        <dbReference type="ARBA" id="ARBA00004648"/>
    </source>
</evidence>
<evidence type="ECO:0000256" key="10">
    <source>
        <dbReference type="ARBA" id="ARBA00023295"/>
    </source>
</evidence>
<keyword evidence="7" id="KW-1133">Transmembrane helix</keyword>
<dbReference type="InterPro" id="IPR031335">
    <property type="entry name" value="Glyco_hydro_63_C"/>
</dbReference>
<comment type="subcellular location">
    <subcellularLocation>
        <location evidence="1">Endoplasmic reticulum membrane</location>
        <topology evidence="1">Single-pass type II membrane protein</topology>
    </subcellularLocation>
</comment>
<evidence type="ECO:0000256" key="5">
    <source>
        <dbReference type="ARBA" id="ARBA00022824"/>
    </source>
</evidence>
<feature type="region of interest" description="Disordered" evidence="12">
    <location>
        <begin position="64"/>
        <end position="100"/>
    </location>
</feature>
<keyword evidence="8" id="KW-0472">Membrane</keyword>
<feature type="region of interest" description="Disordered" evidence="12">
    <location>
        <begin position="205"/>
        <end position="235"/>
    </location>
</feature>
<dbReference type="SUPFAM" id="SSF48208">
    <property type="entry name" value="Six-hairpin glycosidases"/>
    <property type="match status" value="1"/>
</dbReference>
<keyword evidence="6" id="KW-0735">Signal-anchor</keyword>
<evidence type="ECO:0000313" key="14">
    <source>
        <dbReference type="EMBL" id="OMH86393.1"/>
    </source>
</evidence>
<evidence type="ECO:0000256" key="2">
    <source>
        <dbReference type="ARBA" id="ARBA00010833"/>
    </source>
</evidence>
<keyword evidence="5" id="KW-0256">Endoplasmic reticulum</keyword>
<evidence type="ECO:0000256" key="6">
    <source>
        <dbReference type="ARBA" id="ARBA00022968"/>
    </source>
</evidence>
<dbReference type="GO" id="GO:0004573">
    <property type="term" value="F:Glc3Man9GlcNAc2 oligosaccharide glucosidase activity"/>
    <property type="evidence" value="ECO:0007669"/>
    <property type="project" value="UniProtKB-EC"/>
</dbReference>
<evidence type="ECO:0000313" key="15">
    <source>
        <dbReference type="Proteomes" id="UP000188320"/>
    </source>
</evidence>
<evidence type="ECO:0000256" key="3">
    <source>
        <dbReference type="ARBA" id="ARBA00022692"/>
    </source>
</evidence>
<dbReference type="InterPro" id="IPR012341">
    <property type="entry name" value="6hp_glycosidase-like_sf"/>
</dbReference>
<comment type="similarity">
    <text evidence="2">Belongs to the glycosyl hydrolase 63 family.</text>
</comment>
<evidence type="ECO:0000256" key="12">
    <source>
        <dbReference type="SAM" id="MobiDB-lite"/>
    </source>
</evidence>
<dbReference type="EC" id="3.2.1.106" evidence="11"/>
<dbReference type="GO" id="GO:0005789">
    <property type="term" value="C:endoplasmic reticulum membrane"/>
    <property type="evidence" value="ECO:0007669"/>
    <property type="project" value="UniProtKB-SubCell"/>
</dbReference>
<dbReference type="PANTHER" id="PTHR10412:SF11">
    <property type="entry name" value="MANNOSYL-OLIGOSACCHARIDE GLUCOSIDASE"/>
    <property type="match status" value="1"/>
</dbReference>
<dbReference type="InterPro" id="IPR038518">
    <property type="entry name" value="Glyco_hydro_63N_sf"/>
</dbReference>
<dbReference type="AlphaFoldDB" id="A0A1R1PZK1"/>
<feature type="region of interest" description="Disordered" evidence="12">
    <location>
        <begin position="378"/>
        <end position="410"/>
    </location>
</feature>
<keyword evidence="15" id="KW-1185">Reference proteome</keyword>
<feature type="compositionally biased region" description="Basic and acidic residues" evidence="12">
    <location>
        <begin position="251"/>
        <end position="261"/>
    </location>
</feature>
<keyword evidence="3" id="KW-0812">Transmembrane</keyword>
<dbReference type="GO" id="GO:0009311">
    <property type="term" value="P:oligosaccharide metabolic process"/>
    <property type="evidence" value="ECO:0007669"/>
    <property type="project" value="InterPro"/>
</dbReference>
<dbReference type="Gene3D" id="2.70.98.110">
    <property type="entry name" value="Glycosyl hydrolase family 63, N-terminal domain"/>
    <property type="match status" value="1"/>
</dbReference>
<organism evidence="14 15">
    <name type="scientific">Zancudomyces culisetae</name>
    <name type="common">Gut fungus</name>
    <name type="synonym">Smittium culisetae</name>
    <dbReference type="NCBI Taxonomy" id="1213189"/>
    <lineage>
        <taxon>Eukaryota</taxon>
        <taxon>Fungi</taxon>
        <taxon>Fungi incertae sedis</taxon>
        <taxon>Zoopagomycota</taxon>
        <taxon>Kickxellomycotina</taxon>
        <taxon>Harpellomycetes</taxon>
        <taxon>Harpellales</taxon>
        <taxon>Legeriomycetaceae</taxon>
        <taxon>Zancudomyces</taxon>
    </lineage>
</organism>
<dbReference type="EMBL" id="LSSK01000004">
    <property type="protein sequence ID" value="OMH86393.1"/>
    <property type="molecule type" value="Genomic_DNA"/>
</dbReference>
<dbReference type="OrthoDB" id="410058at2759"/>
<feature type="domain" description="Glycosyl hydrolase family 63 C-terminal" evidence="13">
    <location>
        <begin position="575"/>
        <end position="807"/>
    </location>
</feature>
<evidence type="ECO:0000256" key="7">
    <source>
        <dbReference type="ARBA" id="ARBA00022989"/>
    </source>
</evidence>
<comment type="caution">
    <text evidence="14">The sequence shown here is derived from an EMBL/GenBank/DDBJ whole genome shotgun (WGS) entry which is preliminary data.</text>
</comment>
<proteinExistence type="inferred from homology"/>
<dbReference type="InterPro" id="IPR004888">
    <property type="entry name" value="Glycoside_hydrolase_63"/>
</dbReference>
<feature type="domain" description="Glycosyl hydrolase family 63 C-terminal" evidence="13">
    <location>
        <begin position="140"/>
        <end position="537"/>
    </location>
</feature>
<feature type="region of interest" description="Disordered" evidence="12">
    <location>
        <begin position="251"/>
        <end position="274"/>
    </location>
</feature>